<keyword evidence="2" id="KW-0812">Transmembrane</keyword>
<evidence type="ECO:0000313" key="3">
    <source>
        <dbReference type="EMBL" id="GGI96266.1"/>
    </source>
</evidence>
<accession>A0A917K0I9</accession>
<keyword evidence="2" id="KW-1133">Transmembrane helix</keyword>
<reference evidence="3" key="2">
    <citation type="submission" date="2020-09" db="EMBL/GenBank/DDBJ databases">
        <authorList>
            <person name="Sun Q."/>
            <person name="Ohkuma M."/>
        </authorList>
    </citation>
    <scope>NUCLEOTIDE SEQUENCE</scope>
    <source>
        <strain evidence="3">JCM 18487</strain>
    </source>
</reference>
<organism evidence="3 4">
    <name type="scientific">Alicyclobacillus cellulosilyticus</name>
    <dbReference type="NCBI Taxonomy" id="1003997"/>
    <lineage>
        <taxon>Bacteria</taxon>
        <taxon>Bacillati</taxon>
        <taxon>Bacillota</taxon>
        <taxon>Bacilli</taxon>
        <taxon>Bacillales</taxon>
        <taxon>Alicyclobacillaceae</taxon>
        <taxon>Alicyclobacillus</taxon>
    </lineage>
</organism>
<evidence type="ECO:0000256" key="2">
    <source>
        <dbReference type="SAM" id="Phobius"/>
    </source>
</evidence>
<proteinExistence type="predicted"/>
<sequence>MPWQEGEGAAVKRSQPWTAVRVRAGDKPWRSETVRRVERTRVHAGWRAAFHRGLLVGMSLGCLAMVVFHAVMAHLPVAAPGNASQPGKARQTEMVPRGAAGSTVTDPAGDAALPPQQLDIHPGATQPAVPRPAGESKVAFAVPGIRMFVLCVDTAAATSPAMGALWGKPVIYPVLAGHDGAVAAAAMRASDLTRLKQPWQSHGVKVWVTQVVQPAFTLRGSSGLDDRSAAALSDWLAAGESALRTLLASLMDGAPSRDAWTAYNTSRRLLPGPARLARSGYGPALERYSNLLTEAYRLAAKGRHIEAVQTAVAADAVLRGLSPSVHTDSTQRAGLARHLSK</sequence>
<keyword evidence="2" id="KW-0472">Membrane</keyword>
<protein>
    <submittedName>
        <fullName evidence="3">Uncharacterized protein</fullName>
    </submittedName>
</protein>
<evidence type="ECO:0000256" key="1">
    <source>
        <dbReference type="SAM" id="MobiDB-lite"/>
    </source>
</evidence>
<dbReference type="AlphaFoldDB" id="A0A917K0I9"/>
<evidence type="ECO:0000313" key="4">
    <source>
        <dbReference type="Proteomes" id="UP000637695"/>
    </source>
</evidence>
<feature type="region of interest" description="Disordered" evidence="1">
    <location>
        <begin position="80"/>
        <end position="114"/>
    </location>
</feature>
<comment type="caution">
    <text evidence="3">The sequence shown here is derived from an EMBL/GenBank/DDBJ whole genome shotgun (WGS) entry which is preliminary data.</text>
</comment>
<dbReference type="EMBL" id="BMOY01000002">
    <property type="protein sequence ID" value="GGI96266.1"/>
    <property type="molecule type" value="Genomic_DNA"/>
</dbReference>
<keyword evidence="4" id="KW-1185">Reference proteome</keyword>
<gene>
    <name evidence="3" type="ORF">GCM10010885_02400</name>
</gene>
<dbReference type="RefSeq" id="WP_188880654.1">
    <property type="nucleotide sequence ID" value="NZ_BMOY01000002.1"/>
</dbReference>
<feature type="transmembrane region" description="Helical" evidence="2">
    <location>
        <begin position="54"/>
        <end position="75"/>
    </location>
</feature>
<name>A0A917K0I9_9BACL</name>
<reference evidence="3" key="1">
    <citation type="journal article" date="2014" name="Int. J. Syst. Evol. Microbiol.">
        <title>Complete genome sequence of Corynebacterium casei LMG S-19264T (=DSM 44701T), isolated from a smear-ripened cheese.</title>
        <authorList>
            <consortium name="US DOE Joint Genome Institute (JGI-PGF)"/>
            <person name="Walter F."/>
            <person name="Albersmeier A."/>
            <person name="Kalinowski J."/>
            <person name="Ruckert C."/>
        </authorList>
    </citation>
    <scope>NUCLEOTIDE SEQUENCE</scope>
    <source>
        <strain evidence="3">JCM 18487</strain>
    </source>
</reference>
<dbReference type="Proteomes" id="UP000637695">
    <property type="component" value="Unassembled WGS sequence"/>
</dbReference>